<reference evidence="2 3" key="1">
    <citation type="submission" date="2017-11" db="EMBL/GenBank/DDBJ databases">
        <title>De-novo sequencing of pomegranate (Punica granatum L.) genome.</title>
        <authorList>
            <person name="Akparov Z."/>
            <person name="Amiraslanov A."/>
            <person name="Hajiyeva S."/>
            <person name="Abbasov M."/>
            <person name="Kaur K."/>
            <person name="Hamwieh A."/>
            <person name="Solovyev V."/>
            <person name="Salamov A."/>
            <person name="Braich B."/>
            <person name="Kosarev P."/>
            <person name="Mahmoud A."/>
            <person name="Hajiyev E."/>
            <person name="Babayeva S."/>
            <person name="Izzatullayeva V."/>
            <person name="Mammadov A."/>
            <person name="Mammadov A."/>
            <person name="Sharifova S."/>
            <person name="Ojaghi J."/>
            <person name="Eynullazada K."/>
            <person name="Bayramov B."/>
            <person name="Abdulazimova A."/>
            <person name="Shahmuradov I."/>
        </authorList>
    </citation>
    <scope>NUCLEOTIDE SEQUENCE [LARGE SCALE GENOMIC DNA]</scope>
    <source>
        <strain evidence="3">cv. AG2017</strain>
        <tissue evidence="2">Leaf</tissue>
    </source>
</reference>
<accession>A0A2I0J489</accession>
<organism evidence="2 3">
    <name type="scientific">Punica granatum</name>
    <name type="common">Pomegranate</name>
    <dbReference type="NCBI Taxonomy" id="22663"/>
    <lineage>
        <taxon>Eukaryota</taxon>
        <taxon>Viridiplantae</taxon>
        <taxon>Streptophyta</taxon>
        <taxon>Embryophyta</taxon>
        <taxon>Tracheophyta</taxon>
        <taxon>Spermatophyta</taxon>
        <taxon>Magnoliopsida</taxon>
        <taxon>eudicotyledons</taxon>
        <taxon>Gunneridae</taxon>
        <taxon>Pentapetalae</taxon>
        <taxon>rosids</taxon>
        <taxon>malvids</taxon>
        <taxon>Myrtales</taxon>
        <taxon>Lythraceae</taxon>
        <taxon>Punica</taxon>
    </lineage>
</organism>
<dbReference type="Proteomes" id="UP000233551">
    <property type="component" value="Unassembled WGS sequence"/>
</dbReference>
<gene>
    <name evidence="2" type="ORF">CRG98_028736</name>
</gene>
<dbReference type="EMBL" id="PGOL01002077">
    <property type="protein sequence ID" value="PKI50873.1"/>
    <property type="molecule type" value="Genomic_DNA"/>
</dbReference>
<name>A0A2I0J489_PUNGR</name>
<protein>
    <submittedName>
        <fullName evidence="2">Uncharacterized protein</fullName>
    </submittedName>
</protein>
<evidence type="ECO:0000256" key="1">
    <source>
        <dbReference type="SAM" id="MobiDB-lite"/>
    </source>
</evidence>
<sequence length="121" mass="12087">MHGRNPNAVNADPEPDVGPEPDAVNAGPEPDAVNAGPEPDAGPKPNVVNAGPKPNVGPSPIVGPKPDVVNAGLIGKCKKCENKGQCGGIAQGAAMRLRLLACGLSLWSKDGDLVLKSQGAG</sequence>
<comment type="caution">
    <text evidence="2">The sequence shown here is derived from an EMBL/GenBank/DDBJ whole genome shotgun (WGS) entry which is preliminary data.</text>
</comment>
<evidence type="ECO:0000313" key="3">
    <source>
        <dbReference type="Proteomes" id="UP000233551"/>
    </source>
</evidence>
<dbReference type="AlphaFoldDB" id="A0A2I0J489"/>
<evidence type="ECO:0000313" key="2">
    <source>
        <dbReference type="EMBL" id="PKI50873.1"/>
    </source>
</evidence>
<keyword evidence="3" id="KW-1185">Reference proteome</keyword>
<feature type="region of interest" description="Disordered" evidence="1">
    <location>
        <begin position="1"/>
        <end position="64"/>
    </location>
</feature>
<proteinExistence type="predicted"/>